<dbReference type="InterPro" id="IPR027385">
    <property type="entry name" value="Beta-barrel_OMP"/>
</dbReference>
<keyword evidence="1 2" id="KW-0732">Signal</keyword>
<sequence>MRSAFFSAAMLASSLASAAVPIDGWYASVFGGYTYIPDNLTNTTYYSNYSFPFLRAHPSYNGGWNGGGRVGYQSTPLRYEAEVTYVYANLSDFRINNIRQLGVEGETTGTFAMANVYYDFPEMVPCIAPFVGVGLGYGYVTARLNSNGPLILSGPGVATRFKVDDSVFAYQGTAGFTYNFAENYAVNLAYRYISTERADGFGKVFQAHLASVGAIYRFDGASYK</sequence>
<dbReference type="Proteomes" id="UP000054715">
    <property type="component" value="Unassembled WGS sequence"/>
</dbReference>
<organism evidence="4 6">
    <name type="scientific">Legionella jamestowniensis</name>
    <dbReference type="NCBI Taxonomy" id="455"/>
    <lineage>
        <taxon>Bacteria</taxon>
        <taxon>Pseudomonadati</taxon>
        <taxon>Pseudomonadota</taxon>
        <taxon>Gammaproteobacteria</taxon>
        <taxon>Legionellales</taxon>
        <taxon>Legionellaceae</taxon>
        <taxon>Legionella</taxon>
    </lineage>
</organism>
<feature type="domain" description="Outer membrane protein beta-barrel" evidence="3">
    <location>
        <begin position="6"/>
        <end position="218"/>
    </location>
</feature>
<evidence type="ECO:0000313" key="4">
    <source>
        <dbReference type="EMBL" id="KTD06849.1"/>
    </source>
</evidence>
<gene>
    <name evidence="5" type="ORF">A8135_13965</name>
    <name evidence="4" type="ORF">Ljam_1044</name>
</gene>
<reference evidence="5 7" key="2">
    <citation type="submission" date="2016-05" db="EMBL/GenBank/DDBJ databases">
        <authorList>
            <person name="Prochazka B."/>
            <person name="Indra A."/>
            <person name="Hasenberger P."/>
            <person name="Blaschitz M."/>
            <person name="Wagner L."/>
            <person name="Wewalka G."/>
            <person name="Sorschag S."/>
            <person name="Schmid D."/>
            <person name="Ruppitsch W."/>
        </authorList>
    </citation>
    <scope>NUCLEOTIDE SEQUENCE [LARGE SCALE GENOMIC DNA]</scope>
    <source>
        <strain evidence="5 7">974010_12</strain>
    </source>
</reference>
<dbReference type="Pfam" id="PF13505">
    <property type="entry name" value="OMP_b-brl"/>
    <property type="match status" value="1"/>
</dbReference>
<keyword evidence="7" id="KW-1185">Reference proteome</keyword>
<evidence type="ECO:0000256" key="2">
    <source>
        <dbReference type="SAM" id="SignalP"/>
    </source>
</evidence>
<dbReference type="AlphaFoldDB" id="A0A0W0UG45"/>
<evidence type="ECO:0000313" key="5">
    <source>
        <dbReference type="EMBL" id="OCH97594.1"/>
    </source>
</evidence>
<feature type="chain" id="PRO_5006914081" evidence="2">
    <location>
        <begin position="19"/>
        <end position="224"/>
    </location>
</feature>
<protein>
    <submittedName>
        <fullName evidence="4">Opacity protein-like surface antigen</fullName>
    </submittedName>
</protein>
<dbReference type="EMBL" id="LYOZ01000030">
    <property type="protein sequence ID" value="OCH97594.1"/>
    <property type="molecule type" value="Genomic_DNA"/>
</dbReference>
<dbReference type="EMBL" id="LNYG01000013">
    <property type="protein sequence ID" value="KTD06849.1"/>
    <property type="molecule type" value="Genomic_DNA"/>
</dbReference>
<evidence type="ECO:0000256" key="1">
    <source>
        <dbReference type="ARBA" id="ARBA00022729"/>
    </source>
</evidence>
<evidence type="ECO:0000313" key="6">
    <source>
        <dbReference type="Proteomes" id="UP000054715"/>
    </source>
</evidence>
<feature type="signal peptide" evidence="2">
    <location>
        <begin position="1"/>
        <end position="18"/>
    </location>
</feature>
<evidence type="ECO:0000259" key="3">
    <source>
        <dbReference type="Pfam" id="PF13505"/>
    </source>
</evidence>
<dbReference type="RefSeq" id="WP_058449078.1">
    <property type="nucleotide sequence ID" value="NZ_CAAAJF010000009.1"/>
</dbReference>
<accession>A0A0W0UG45</accession>
<reference evidence="4 6" key="1">
    <citation type="submission" date="2015-11" db="EMBL/GenBank/DDBJ databases">
        <title>Genomic analysis of 38 Legionella species identifies large and diverse effector repertoires.</title>
        <authorList>
            <person name="Burstein D."/>
            <person name="Amaro F."/>
            <person name="Zusman T."/>
            <person name="Lifshitz Z."/>
            <person name="Cohen O."/>
            <person name="Gilbert J.A."/>
            <person name="Pupko T."/>
            <person name="Shuman H.A."/>
            <person name="Segal G."/>
        </authorList>
    </citation>
    <scope>NUCLEOTIDE SEQUENCE [LARGE SCALE GENOMIC DNA]</scope>
    <source>
        <strain evidence="4 6">JA-26-G1-E2</strain>
    </source>
</reference>
<dbReference type="Proteomes" id="UP000093336">
    <property type="component" value="Unassembled WGS sequence"/>
</dbReference>
<dbReference type="Gene3D" id="2.40.160.20">
    <property type="match status" value="1"/>
</dbReference>
<dbReference type="PATRIC" id="fig|455.5.peg.1107"/>
<dbReference type="OrthoDB" id="5653282at2"/>
<name>A0A0W0UG45_9GAMM</name>
<dbReference type="STRING" id="455.Ljam_1044"/>
<comment type="caution">
    <text evidence="4">The sequence shown here is derived from an EMBL/GenBank/DDBJ whole genome shotgun (WGS) entry which is preliminary data.</text>
</comment>
<evidence type="ECO:0000313" key="7">
    <source>
        <dbReference type="Proteomes" id="UP000093336"/>
    </source>
</evidence>
<dbReference type="InterPro" id="IPR011250">
    <property type="entry name" value="OMP/PagP_B-barrel"/>
</dbReference>
<proteinExistence type="predicted"/>
<dbReference type="SUPFAM" id="SSF56925">
    <property type="entry name" value="OMPA-like"/>
    <property type="match status" value="1"/>
</dbReference>